<evidence type="ECO:0000256" key="2">
    <source>
        <dbReference type="ARBA" id="ARBA00006850"/>
    </source>
</evidence>
<comment type="subcellular location">
    <subcellularLocation>
        <location evidence="1">Nucleus</location>
    </subcellularLocation>
</comment>
<keyword evidence="8" id="KW-0687">Ribonucleoprotein</keyword>
<keyword evidence="6" id="KW-0508">mRNA splicing</keyword>
<accession>A0AAV7GDB0</accession>
<dbReference type="GO" id="GO:0000932">
    <property type="term" value="C:P-body"/>
    <property type="evidence" value="ECO:0007669"/>
    <property type="project" value="TreeGrafter"/>
</dbReference>
<evidence type="ECO:0000259" key="10">
    <source>
        <dbReference type="Pfam" id="PF01423"/>
    </source>
</evidence>
<evidence type="ECO:0000256" key="8">
    <source>
        <dbReference type="ARBA" id="ARBA00023274"/>
    </source>
</evidence>
<keyword evidence="12" id="KW-1185">Reference proteome</keyword>
<comment type="caution">
    <text evidence="11">The sequence shown here is derived from an EMBL/GenBank/DDBJ whole genome shotgun (WGS) entry which is preliminary data.</text>
</comment>
<evidence type="ECO:0000256" key="9">
    <source>
        <dbReference type="SAM" id="MobiDB-lite"/>
    </source>
</evidence>
<dbReference type="SUPFAM" id="SSF50182">
    <property type="entry name" value="Sm-like ribonucleoproteins"/>
    <property type="match status" value="1"/>
</dbReference>
<keyword evidence="4" id="KW-0747">Spliceosome</keyword>
<dbReference type="GO" id="GO:0046540">
    <property type="term" value="C:U4/U6 x U5 tri-snRNP complex"/>
    <property type="evidence" value="ECO:0007669"/>
    <property type="project" value="TreeGrafter"/>
</dbReference>
<dbReference type="GO" id="GO:1990726">
    <property type="term" value="C:Lsm1-7-Pat1 complex"/>
    <property type="evidence" value="ECO:0007669"/>
    <property type="project" value="TreeGrafter"/>
</dbReference>
<proteinExistence type="inferred from homology"/>
<dbReference type="GO" id="GO:0005688">
    <property type="term" value="C:U6 snRNP"/>
    <property type="evidence" value="ECO:0007669"/>
    <property type="project" value="TreeGrafter"/>
</dbReference>
<feature type="region of interest" description="Disordered" evidence="9">
    <location>
        <begin position="120"/>
        <end position="139"/>
    </location>
</feature>
<dbReference type="GO" id="GO:0000398">
    <property type="term" value="P:mRNA splicing, via spliceosome"/>
    <property type="evidence" value="ECO:0007669"/>
    <property type="project" value="TreeGrafter"/>
</dbReference>
<keyword evidence="5" id="KW-0694">RNA-binding</keyword>
<dbReference type="InterPro" id="IPR016654">
    <property type="entry name" value="U6_snRNA_Lsm2"/>
</dbReference>
<protein>
    <recommendedName>
        <fullName evidence="10">Sm domain-containing protein</fullName>
    </recommendedName>
</protein>
<dbReference type="PANTHER" id="PTHR13829">
    <property type="entry name" value="SNRNP CORE PROTEIN FAMILY MEMBER"/>
    <property type="match status" value="1"/>
</dbReference>
<evidence type="ECO:0000256" key="5">
    <source>
        <dbReference type="ARBA" id="ARBA00022884"/>
    </source>
</evidence>
<feature type="domain" description="Sm" evidence="10">
    <location>
        <begin position="17"/>
        <end position="56"/>
    </location>
</feature>
<organism evidence="11 12">
    <name type="scientific">Dendrobium chrysotoxum</name>
    <name type="common">Orchid</name>
    <dbReference type="NCBI Taxonomy" id="161865"/>
    <lineage>
        <taxon>Eukaryota</taxon>
        <taxon>Viridiplantae</taxon>
        <taxon>Streptophyta</taxon>
        <taxon>Embryophyta</taxon>
        <taxon>Tracheophyta</taxon>
        <taxon>Spermatophyta</taxon>
        <taxon>Magnoliopsida</taxon>
        <taxon>Liliopsida</taxon>
        <taxon>Asparagales</taxon>
        <taxon>Orchidaceae</taxon>
        <taxon>Epidendroideae</taxon>
        <taxon>Malaxideae</taxon>
        <taxon>Dendrobiinae</taxon>
        <taxon>Dendrobium</taxon>
    </lineage>
</organism>
<evidence type="ECO:0000256" key="7">
    <source>
        <dbReference type="ARBA" id="ARBA00023242"/>
    </source>
</evidence>
<name>A0AAV7GDB0_DENCH</name>
<dbReference type="GO" id="GO:0071013">
    <property type="term" value="C:catalytic step 2 spliceosome"/>
    <property type="evidence" value="ECO:0007669"/>
    <property type="project" value="TreeGrafter"/>
</dbReference>
<evidence type="ECO:0000256" key="3">
    <source>
        <dbReference type="ARBA" id="ARBA00022664"/>
    </source>
</evidence>
<dbReference type="AlphaFoldDB" id="A0AAV7GDB0"/>
<dbReference type="PANTHER" id="PTHR13829:SF2">
    <property type="entry name" value="U6 SNRNA-ASSOCIATED SM-LIKE PROTEIN LSM2"/>
    <property type="match status" value="1"/>
</dbReference>
<keyword evidence="3" id="KW-0507">mRNA processing</keyword>
<evidence type="ECO:0000313" key="11">
    <source>
        <dbReference type="EMBL" id="KAH0459764.1"/>
    </source>
</evidence>
<evidence type="ECO:0000256" key="4">
    <source>
        <dbReference type="ARBA" id="ARBA00022728"/>
    </source>
</evidence>
<dbReference type="Pfam" id="PF01423">
    <property type="entry name" value="LSM"/>
    <property type="match status" value="1"/>
</dbReference>
<gene>
    <name evidence="11" type="ORF">IEQ34_012578</name>
</gene>
<dbReference type="InterPro" id="IPR001163">
    <property type="entry name" value="Sm_dom_euk/arc"/>
</dbReference>
<dbReference type="Gene3D" id="2.30.30.100">
    <property type="match status" value="1"/>
</dbReference>
<dbReference type="EMBL" id="JAGFBR010000011">
    <property type="protein sequence ID" value="KAH0459764.1"/>
    <property type="molecule type" value="Genomic_DNA"/>
</dbReference>
<comment type="similarity">
    <text evidence="2">Belongs to the snRNP Sm proteins family.</text>
</comment>
<evidence type="ECO:0000313" key="12">
    <source>
        <dbReference type="Proteomes" id="UP000775213"/>
    </source>
</evidence>
<feature type="compositionally biased region" description="Basic and acidic residues" evidence="9">
    <location>
        <begin position="129"/>
        <end position="139"/>
    </location>
</feature>
<evidence type="ECO:0000256" key="1">
    <source>
        <dbReference type="ARBA" id="ARBA00004123"/>
    </source>
</evidence>
<dbReference type="GO" id="GO:0071011">
    <property type="term" value="C:precatalytic spliceosome"/>
    <property type="evidence" value="ECO:0007669"/>
    <property type="project" value="TreeGrafter"/>
</dbReference>
<evidence type="ECO:0000256" key="6">
    <source>
        <dbReference type="ARBA" id="ARBA00023187"/>
    </source>
</evidence>
<dbReference type="InterPro" id="IPR010920">
    <property type="entry name" value="LSM_dom_sf"/>
</dbReference>
<dbReference type="GO" id="GO:0003723">
    <property type="term" value="F:RNA binding"/>
    <property type="evidence" value="ECO:0007669"/>
    <property type="project" value="UniProtKB-KW"/>
</dbReference>
<dbReference type="Proteomes" id="UP000775213">
    <property type="component" value="Unassembled WGS sequence"/>
</dbReference>
<reference evidence="11 12" key="1">
    <citation type="journal article" date="2021" name="Hortic Res">
        <title>Chromosome-scale assembly of the Dendrobium chrysotoxum genome enhances the understanding of orchid evolution.</title>
        <authorList>
            <person name="Zhang Y."/>
            <person name="Zhang G.Q."/>
            <person name="Zhang D."/>
            <person name="Liu X.D."/>
            <person name="Xu X.Y."/>
            <person name="Sun W.H."/>
            <person name="Yu X."/>
            <person name="Zhu X."/>
            <person name="Wang Z.W."/>
            <person name="Zhao X."/>
            <person name="Zhong W.Y."/>
            <person name="Chen H."/>
            <person name="Yin W.L."/>
            <person name="Huang T."/>
            <person name="Niu S.C."/>
            <person name="Liu Z.J."/>
        </authorList>
    </citation>
    <scope>NUCLEOTIDE SEQUENCE [LARGE SCALE GENOMIC DNA]</scope>
    <source>
        <strain evidence="11">Lindl</strain>
    </source>
</reference>
<sequence>MLSCKELVGFEMLFFSYFKKLVGKEVTAELKNDLAIRSILHSLDQYLNIELENTRIESSYQLKQSRGASSQANIQTKEKVLLGRQKQGATGALDEEAWTVGSEHQSPPFILVGVLRAIPPGRSIGEPGDDPREGLKVKT</sequence>
<keyword evidence="7" id="KW-0539">Nucleus</keyword>